<keyword evidence="3" id="KW-1185">Reference proteome</keyword>
<sequence>MDDQKLTESMDDQRLISYGRMVRWDRMGEDPKMEVDDGNRNSTLFLRFSGWTVEGNGQVDSSRLVAQLSSKFNDGWKMESMDGKNNTIRLLDRNLISQLL</sequence>
<accession>A0A8X7VNX2</accession>
<proteinExistence type="predicted"/>
<dbReference type="AlphaFoldDB" id="A0A8X7VNX2"/>
<protein>
    <submittedName>
        <fullName evidence="1">Uncharacterized protein</fullName>
    </submittedName>
</protein>
<evidence type="ECO:0000313" key="1">
    <source>
        <dbReference type="EMBL" id="KAG2314771.1"/>
    </source>
</evidence>
<evidence type="ECO:0000313" key="3">
    <source>
        <dbReference type="Proteomes" id="UP000886595"/>
    </source>
</evidence>
<gene>
    <name evidence="1" type="ORF">Bca52824_017893</name>
    <name evidence="2" type="ORF">Bca52824_017894</name>
</gene>
<comment type="caution">
    <text evidence="1">The sequence shown here is derived from an EMBL/GenBank/DDBJ whole genome shotgun (WGS) entry which is preliminary data.</text>
</comment>
<evidence type="ECO:0000313" key="2">
    <source>
        <dbReference type="EMBL" id="KAG2314772.1"/>
    </source>
</evidence>
<name>A0A8X7VNX2_BRACI</name>
<organism evidence="1 3">
    <name type="scientific">Brassica carinata</name>
    <name type="common">Ethiopian mustard</name>
    <name type="synonym">Abyssinian cabbage</name>
    <dbReference type="NCBI Taxonomy" id="52824"/>
    <lineage>
        <taxon>Eukaryota</taxon>
        <taxon>Viridiplantae</taxon>
        <taxon>Streptophyta</taxon>
        <taxon>Embryophyta</taxon>
        <taxon>Tracheophyta</taxon>
        <taxon>Spermatophyta</taxon>
        <taxon>Magnoliopsida</taxon>
        <taxon>eudicotyledons</taxon>
        <taxon>Gunneridae</taxon>
        <taxon>Pentapetalae</taxon>
        <taxon>rosids</taxon>
        <taxon>malvids</taxon>
        <taxon>Brassicales</taxon>
        <taxon>Brassicaceae</taxon>
        <taxon>Brassiceae</taxon>
        <taxon>Brassica</taxon>
    </lineage>
</organism>
<reference evidence="1 3" key="1">
    <citation type="submission" date="2020-02" db="EMBL/GenBank/DDBJ databases">
        <authorList>
            <person name="Ma Q."/>
            <person name="Huang Y."/>
            <person name="Song X."/>
            <person name="Pei D."/>
        </authorList>
    </citation>
    <scope>NUCLEOTIDE SEQUENCE [LARGE SCALE GENOMIC DNA]</scope>
    <source>
        <strain evidence="1">Sxm20200214</strain>
        <tissue evidence="1">Leaf</tissue>
    </source>
</reference>
<dbReference type="EMBL" id="JAAMPC010000004">
    <property type="protein sequence ID" value="KAG2314771.1"/>
    <property type="molecule type" value="Genomic_DNA"/>
</dbReference>
<dbReference type="Proteomes" id="UP000886595">
    <property type="component" value="Unassembled WGS sequence"/>
</dbReference>
<dbReference type="EMBL" id="JAAMPC010000004">
    <property type="protein sequence ID" value="KAG2314772.1"/>
    <property type="molecule type" value="Genomic_DNA"/>
</dbReference>